<organism evidence="8 9">
    <name type="scientific">Eleusine coracana subsp. coracana</name>
    <dbReference type="NCBI Taxonomy" id="191504"/>
    <lineage>
        <taxon>Eukaryota</taxon>
        <taxon>Viridiplantae</taxon>
        <taxon>Streptophyta</taxon>
        <taxon>Embryophyta</taxon>
        <taxon>Tracheophyta</taxon>
        <taxon>Spermatophyta</taxon>
        <taxon>Magnoliopsida</taxon>
        <taxon>Liliopsida</taxon>
        <taxon>Poales</taxon>
        <taxon>Poaceae</taxon>
        <taxon>PACMAD clade</taxon>
        <taxon>Chloridoideae</taxon>
        <taxon>Cynodonteae</taxon>
        <taxon>Eleusininae</taxon>
        <taxon>Eleusine</taxon>
    </lineage>
</organism>
<reference evidence="8" key="1">
    <citation type="journal article" date="2018" name="DNA Res.">
        <title>Multiple hybrid de novo genome assembly of finger millet, an orphan allotetraploid crop.</title>
        <authorList>
            <person name="Hatakeyama M."/>
            <person name="Aluri S."/>
            <person name="Balachadran M.T."/>
            <person name="Sivarajan S.R."/>
            <person name="Patrignani A."/>
            <person name="Gruter S."/>
            <person name="Poveda L."/>
            <person name="Shimizu-Inatsugi R."/>
            <person name="Baeten J."/>
            <person name="Francoijs K.J."/>
            <person name="Nataraja K.N."/>
            <person name="Reddy Y.A.N."/>
            <person name="Phadnis S."/>
            <person name="Ravikumar R.L."/>
            <person name="Schlapbach R."/>
            <person name="Sreeman S.M."/>
            <person name="Shimizu K.K."/>
        </authorList>
    </citation>
    <scope>NUCLEOTIDE SEQUENCE</scope>
</reference>
<dbReference type="GO" id="GO:0000712">
    <property type="term" value="P:resolution of meiotic recombination intermediates"/>
    <property type="evidence" value="ECO:0007669"/>
    <property type="project" value="TreeGrafter"/>
</dbReference>
<keyword evidence="7" id="KW-0413">Isomerase</keyword>
<comment type="catalytic activity">
    <reaction evidence="1">
        <text>ATP-dependent breakage, passage and rejoining of double-stranded DNA.</text>
        <dbReference type="EC" id="5.6.2.2"/>
    </reaction>
</comment>
<evidence type="ECO:0000256" key="7">
    <source>
        <dbReference type="ARBA" id="ARBA00023235"/>
    </source>
</evidence>
<keyword evidence="5" id="KW-0799">Topoisomerase</keyword>
<evidence type="ECO:0000256" key="3">
    <source>
        <dbReference type="ARBA" id="ARBA00011738"/>
    </source>
</evidence>
<dbReference type="EMBL" id="BQKI01000082">
    <property type="protein sequence ID" value="GJN31199.1"/>
    <property type="molecule type" value="Genomic_DNA"/>
</dbReference>
<evidence type="ECO:0000256" key="6">
    <source>
        <dbReference type="ARBA" id="ARBA00023125"/>
    </source>
</evidence>
<dbReference type="GO" id="GO:0003918">
    <property type="term" value="F:DNA topoisomerase type II (double strand cut, ATP-hydrolyzing) activity"/>
    <property type="evidence" value="ECO:0007669"/>
    <property type="project" value="UniProtKB-EC"/>
</dbReference>
<keyword evidence="9" id="KW-1185">Reference proteome</keyword>
<dbReference type="InterPro" id="IPR050634">
    <property type="entry name" value="DNA_Topoisomerase_II"/>
</dbReference>
<dbReference type="AlphaFoldDB" id="A0AAV5F6A6"/>
<dbReference type="SUPFAM" id="SSF55874">
    <property type="entry name" value="ATPase domain of HSP90 chaperone/DNA topoisomerase II/histidine kinase"/>
    <property type="match status" value="1"/>
</dbReference>
<accession>A0AAV5F6A6</accession>
<dbReference type="PANTHER" id="PTHR10169:SF38">
    <property type="entry name" value="DNA TOPOISOMERASE 2"/>
    <property type="match status" value="1"/>
</dbReference>
<evidence type="ECO:0000256" key="1">
    <source>
        <dbReference type="ARBA" id="ARBA00000185"/>
    </source>
</evidence>
<dbReference type="GO" id="GO:0003677">
    <property type="term" value="F:DNA binding"/>
    <property type="evidence" value="ECO:0007669"/>
    <property type="project" value="UniProtKB-KW"/>
</dbReference>
<comment type="cofactor">
    <cofactor evidence="2">
        <name>Mg(2+)</name>
        <dbReference type="ChEBI" id="CHEBI:18420"/>
    </cofactor>
</comment>
<dbReference type="EC" id="5.6.2.2" evidence="4"/>
<dbReference type="Proteomes" id="UP001054889">
    <property type="component" value="Unassembled WGS sequence"/>
</dbReference>
<evidence type="ECO:0000313" key="9">
    <source>
        <dbReference type="Proteomes" id="UP001054889"/>
    </source>
</evidence>
<sequence length="259" mass="29539">MYVADQKQHNPTMDTLSIEVDVAKCRISLYYNGKASRSRSTRAMVFSENMGKKSEPQITDYRKGVNWTMFTFKPDLARFNLTHLEHDDVVLLMKMRVIDMAGILGMNQVVFNGDPIPLKSFSHYAYQYIKSASRDRKEDLPWIFEKVNDKWDICVSLSDGQFQQLHHHPHLAEIATKSGRRVRVATAVLAQAALLLRTHVRPTRQPLGLMGINHGWVLSRLGSYHNGAPRPPASLGPDHRCISIKLWRPWLLHLGSPST</sequence>
<name>A0AAV5F6A6_ELECO</name>
<comment type="subunit">
    <text evidence="3">Homodimer.</text>
</comment>
<reference evidence="8" key="2">
    <citation type="submission" date="2021-12" db="EMBL/GenBank/DDBJ databases">
        <title>Resequencing data analysis of finger millet.</title>
        <authorList>
            <person name="Hatakeyama M."/>
            <person name="Aluri S."/>
            <person name="Balachadran M.T."/>
            <person name="Sivarajan S.R."/>
            <person name="Poveda L."/>
            <person name="Shimizu-Inatsugi R."/>
            <person name="Schlapbach R."/>
            <person name="Sreeman S.M."/>
            <person name="Shimizu K.K."/>
        </authorList>
    </citation>
    <scope>NUCLEOTIDE SEQUENCE</scope>
</reference>
<proteinExistence type="predicted"/>
<dbReference type="GO" id="GO:0005634">
    <property type="term" value="C:nucleus"/>
    <property type="evidence" value="ECO:0007669"/>
    <property type="project" value="TreeGrafter"/>
</dbReference>
<evidence type="ECO:0000256" key="2">
    <source>
        <dbReference type="ARBA" id="ARBA00001946"/>
    </source>
</evidence>
<evidence type="ECO:0000313" key="8">
    <source>
        <dbReference type="EMBL" id="GJN31199.1"/>
    </source>
</evidence>
<dbReference type="Gene3D" id="3.30.565.10">
    <property type="entry name" value="Histidine kinase-like ATPase, C-terminal domain"/>
    <property type="match status" value="1"/>
</dbReference>
<dbReference type="GO" id="GO:0000819">
    <property type="term" value="P:sister chromatid segregation"/>
    <property type="evidence" value="ECO:0007669"/>
    <property type="project" value="TreeGrafter"/>
</dbReference>
<comment type="caution">
    <text evidence="8">The sequence shown here is derived from an EMBL/GenBank/DDBJ whole genome shotgun (WGS) entry which is preliminary data.</text>
</comment>
<dbReference type="PANTHER" id="PTHR10169">
    <property type="entry name" value="DNA TOPOISOMERASE/GYRASE"/>
    <property type="match status" value="1"/>
</dbReference>
<dbReference type="InterPro" id="IPR036890">
    <property type="entry name" value="HATPase_C_sf"/>
</dbReference>
<evidence type="ECO:0000256" key="5">
    <source>
        <dbReference type="ARBA" id="ARBA00023029"/>
    </source>
</evidence>
<gene>
    <name evidence="8" type="primary">gb19564</name>
    <name evidence="8" type="ORF">PR202_gb19564</name>
</gene>
<protein>
    <recommendedName>
        <fullName evidence="4">DNA topoisomerase (ATP-hydrolyzing)</fullName>
        <ecNumber evidence="4">5.6.2.2</ecNumber>
    </recommendedName>
</protein>
<keyword evidence="6" id="KW-0238">DNA-binding</keyword>
<evidence type="ECO:0000256" key="4">
    <source>
        <dbReference type="ARBA" id="ARBA00012895"/>
    </source>
</evidence>